<dbReference type="InterPro" id="IPR050832">
    <property type="entry name" value="Bact_Acetyltransf"/>
</dbReference>
<reference evidence="4 5" key="1">
    <citation type="submission" date="2018-03" db="EMBL/GenBank/DDBJ databases">
        <title>The draft genome of Zobellella taiwanensis JCM 13381.</title>
        <authorList>
            <person name="Liu L."/>
            <person name="Li L."/>
            <person name="Wang T."/>
            <person name="Zhang X."/>
            <person name="Liang L."/>
        </authorList>
    </citation>
    <scope>NUCLEOTIDE SEQUENCE [LARGE SCALE GENOMIC DNA]</scope>
    <source>
        <strain evidence="4 5">JCM 13381</strain>
    </source>
</reference>
<dbReference type="Proteomes" id="UP000242181">
    <property type="component" value="Unassembled WGS sequence"/>
</dbReference>
<dbReference type="SUPFAM" id="SSF55729">
    <property type="entry name" value="Acyl-CoA N-acyltransferases (Nat)"/>
    <property type="match status" value="1"/>
</dbReference>
<dbReference type="Gene3D" id="3.40.630.30">
    <property type="match status" value="1"/>
</dbReference>
<evidence type="ECO:0000259" key="3">
    <source>
        <dbReference type="PROSITE" id="PS51186"/>
    </source>
</evidence>
<dbReference type="CDD" id="cd04301">
    <property type="entry name" value="NAT_SF"/>
    <property type="match status" value="1"/>
</dbReference>
<comment type="caution">
    <text evidence="4">The sequence shown here is derived from an EMBL/GenBank/DDBJ whole genome shotgun (WGS) entry which is preliminary data.</text>
</comment>
<evidence type="ECO:0000256" key="2">
    <source>
        <dbReference type="ARBA" id="ARBA00023315"/>
    </source>
</evidence>
<evidence type="ECO:0000256" key="1">
    <source>
        <dbReference type="ARBA" id="ARBA00022679"/>
    </source>
</evidence>
<keyword evidence="2" id="KW-0012">Acyltransferase</keyword>
<dbReference type="InterPro" id="IPR000182">
    <property type="entry name" value="GNAT_dom"/>
</dbReference>
<dbReference type="InterPro" id="IPR016181">
    <property type="entry name" value="Acyl_CoA_acyltransferase"/>
</dbReference>
<organism evidence="4 5">
    <name type="scientific">Zobellella taiwanensis</name>
    <dbReference type="NCBI Taxonomy" id="347535"/>
    <lineage>
        <taxon>Bacteria</taxon>
        <taxon>Pseudomonadati</taxon>
        <taxon>Pseudomonadota</taxon>
        <taxon>Gammaproteobacteria</taxon>
        <taxon>Aeromonadales</taxon>
        <taxon>Aeromonadaceae</taxon>
        <taxon>Zobellella</taxon>
    </lineage>
</organism>
<name>A0A2P7R5L5_9GAMM</name>
<keyword evidence="1 4" id="KW-0808">Transferase</keyword>
<proteinExistence type="predicted"/>
<sequence>MNIRTAVKKDLTAVHGLERDGFGDHGYPDFFLRQAWDLWPGSLLVAERGNALLGYVLAGRGEAATEGWILSLAVAPAARGQGLGRQLLRAAVNALEGQGCRRIKLTVLPDNPALHLYQSLGFAEAGREEDYFGPGEPRLLMVKA</sequence>
<dbReference type="EMBL" id="PXYH01000005">
    <property type="protein sequence ID" value="PSJ45510.1"/>
    <property type="molecule type" value="Genomic_DNA"/>
</dbReference>
<dbReference type="PANTHER" id="PTHR43877">
    <property type="entry name" value="AMINOALKYLPHOSPHONATE N-ACETYLTRANSFERASE-RELATED-RELATED"/>
    <property type="match status" value="1"/>
</dbReference>
<gene>
    <name evidence="4" type="ORF">C7I36_05455</name>
</gene>
<accession>A0A2P7R5L5</accession>
<dbReference type="RefSeq" id="WP_106452714.1">
    <property type="nucleotide sequence ID" value="NZ_PXYH01000005.1"/>
</dbReference>
<dbReference type="OrthoDB" id="5187710at2"/>
<dbReference type="AlphaFoldDB" id="A0A2P7R5L5"/>
<dbReference type="PROSITE" id="PS51186">
    <property type="entry name" value="GNAT"/>
    <property type="match status" value="1"/>
</dbReference>
<evidence type="ECO:0000313" key="5">
    <source>
        <dbReference type="Proteomes" id="UP000242181"/>
    </source>
</evidence>
<protein>
    <submittedName>
        <fullName evidence="4">GNAT family N-acetyltransferase</fullName>
    </submittedName>
</protein>
<dbReference type="GO" id="GO:0016747">
    <property type="term" value="F:acyltransferase activity, transferring groups other than amino-acyl groups"/>
    <property type="evidence" value="ECO:0007669"/>
    <property type="project" value="InterPro"/>
</dbReference>
<keyword evidence="5" id="KW-1185">Reference proteome</keyword>
<evidence type="ECO:0000313" key="4">
    <source>
        <dbReference type="EMBL" id="PSJ45510.1"/>
    </source>
</evidence>
<feature type="domain" description="N-acetyltransferase" evidence="3">
    <location>
        <begin position="1"/>
        <end position="144"/>
    </location>
</feature>
<dbReference type="Pfam" id="PF00583">
    <property type="entry name" value="Acetyltransf_1"/>
    <property type="match status" value="1"/>
</dbReference>